<accession>A0ABP8G380</accession>
<reference evidence="2" key="1">
    <citation type="journal article" date="2019" name="Int. J. Syst. Evol. Microbiol.">
        <title>The Global Catalogue of Microorganisms (GCM) 10K type strain sequencing project: providing services to taxonomists for standard genome sequencing and annotation.</title>
        <authorList>
            <consortium name="The Broad Institute Genomics Platform"/>
            <consortium name="The Broad Institute Genome Sequencing Center for Infectious Disease"/>
            <person name="Wu L."/>
            <person name="Ma J."/>
        </authorList>
    </citation>
    <scope>NUCLEOTIDE SEQUENCE [LARGE SCALE GENOMIC DNA]</scope>
    <source>
        <strain evidence="2">JCM 17705</strain>
    </source>
</reference>
<evidence type="ECO:0000313" key="1">
    <source>
        <dbReference type="EMBL" id="GAA4316397.1"/>
    </source>
</evidence>
<dbReference type="PANTHER" id="PTHR42999">
    <property type="entry name" value="ANTIBIOTIC RESISTANCE PROTEIN MCBG"/>
    <property type="match status" value="1"/>
</dbReference>
<dbReference type="InterPro" id="IPR001646">
    <property type="entry name" value="5peptide_repeat"/>
</dbReference>
<dbReference type="RefSeq" id="WP_345210237.1">
    <property type="nucleotide sequence ID" value="NZ_BAABFT010000003.1"/>
</dbReference>
<name>A0ABP8G380_9SPHI</name>
<dbReference type="Proteomes" id="UP001500582">
    <property type="component" value="Unassembled WGS sequence"/>
</dbReference>
<keyword evidence="2" id="KW-1185">Reference proteome</keyword>
<dbReference type="EMBL" id="BAABFT010000003">
    <property type="protein sequence ID" value="GAA4316397.1"/>
    <property type="molecule type" value="Genomic_DNA"/>
</dbReference>
<comment type="caution">
    <text evidence="1">The sequence shown here is derived from an EMBL/GenBank/DDBJ whole genome shotgun (WGS) entry which is preliminary data.</text>
</comment>
<dbReference type="SUPFAM" id="SSF141571">
    <property type="entry name" value="Pentapeptide repeat-like"/>
    <property type="match status" value="1"/>
</dbReference>
<protein>
    <submittedName>
        <fullName evidence="1">Pentapeptide repeat-containing protein</fullName>
    </submittedName>
</protein>
<dbReference type="InterPro" id="IPR052949">
    <property type="entry name" value="PA_immunity-related"/>
</dbReference>
<dbReference type="Gene3D" id="2.160.20.80">
    <property type="entry name" value="E3 ubiquitin-protein ligase SopA"/>
    <property type="match status" value="1"/>
</dbReference>
<dbReference type="Pfam" id="PF13599">
    <property type="entry name" value="Pentapeptide_4"/>
    <property type="match status" value="2"/>
</dbReference>
<organism evidence="1 2">
    <name type="scientific">Mucilaginibacter gynuensis</name>
    <dbReference type="NCBI Taxonomy" id="1302236"/>
    <lineage>
        <taxon>Bacteria</taxon>
        <taxon>Pseudomonadati</taxon>
        <taxon>Bacteroidota</taxon>
        <taxon>Sphingobacteriia</taxon>
        <taxon>Sphingobacteriales</taxon>
        <taxon>Sphingobacteriaceae</taxon>
        <taxon>Mucilaginibacter</taxon>
    </lineage>
</organism>
<evidence type="ECO:0000313" key="2">
    <source>
        <dbReference type="Proteomes" id="UP001500582"/>
    </source>
</evidence>
<dbReference type="PANTHER" id="PTHR42999:SF1">
    <property type="entry name" value="PENTAPEPTIDE REPEAT-CONTAINING PROTEIN"/>
    <property type="match status" value="1"/>
</dbReference>
<proteinExistence type="predicted"/>
<sequence length="191" mass="21445">MSYKIDEDVVFKNSKPADIEGHKRVFERCEFLNCDLSYANLSHITFIDCVFKTCNLSLVQLTDTGLQNVSFQECKLAGAHFDKSNHFSFEVSFTGCNMTNSIFYKKRLKGTKFSDCILNESDFSEADLTSAVFDNCDLNRVIFDNTILKGADFSSAYNFVIDPENNSIAKAKFSIHGLSGLLAKYKITITG</sequence>
<gene>
    <name evidence="1" type="ORF">GCM10023149_13330</name>
</gene>